<dbReference type="GO" id="GO:0009403">
    <property type="term" value="P:toxin biosynthetic process"/>
    <property type="evidence" value="ECO:0007669"/>
    <property type="project" value="InterPro"/>
</dbReference>
<feature type="transmembrane region" description="Helical" evidence="5">
    <location>
        <begin position="35"/>
        <end position="55"/>
    </location>
</feature>
<protein>
    <recommendedName>
        <fullName evidence="8">CvpA family protein</fullName>
    </recommendedName>
</protein>
<feature type="transmembrane region" description="Helical" evidence="5">
    <location>
        <begin position="75"/>
        <end position="92"/>
    </location>
</feature>
<sequence>MNRLSTSYIVDFCILLVFIVAVIRGYRQGFFARLYDFISTILVLILSFILSGTLSEKVALYKGEANLIFSFTTPVINRIVWFFILLLILFILKKIIGGVLKPFFKKLGEKFTITKVTSGIIGAALSFVKTFVLAYLVLTSLFAFSSYKDVLNNTMLAKGIVEIYPLYKQDFEGYVRHLVEKNTHSFIDQYKK</sequence>
<proteinExistence type="predicted"/>
<feature type="transmembrane region" description="Helical" evidence="5">
    <location>
        <begin position="113"/>
        <end position="138"/>
    </location>
</feature>
<evidence type="ECO:0000313" key="6">
    <source>
        <dbReference type="EMBL" id="KRN51153.1"/>
    </source>
</evidence>
<dbReference type="RefSeq" id="WP_031588572.1">
    <property type="nucleotide sequence ID" value="NZ_JNKN01000004.1"/>
</dbReference>
<evidence type="ECO:0000256" key="2">
    <source>
        <dbReference type="ARBA" id="ARBA00022692"/>
    </source>
</evidence>
<dbReference type="AlphaFoldDB" id="A0A0R2HDQ0"/>
<keyword evidence="3 5" id="KW-1133">Transmembrane helix</keyword>
<dbReference type="Pfam" id="PF02674">
    <property type="entry name" value="Colicin_V"/>
    <property type="match status" value="1"/>
</dbReference>
<keyword evidence="4 5" id="KW-0472">Membrane</keyword>
<evidence type="ECO:0008006" key="8">
    <source>
        <dbReference type="Google" id="ProtNLM"/>
    </source>
</evidence>
<evidence type="ECO:0000256" key="3">
    <source>
        <dbReference type="ARBA" id="ARBA00022989"/>
    </source>
</evidence>
<dbReference type="InterPro" id="IPR003825">
    <property type="entry name" value="Colicin-V_CvpA"/>
</dbReference>
<reference evidence="6 7" key="1">
    <citation type="journal article" date="2015" name="Genome Announc.">
        <title>Expanding the biotechnology potential of lactobacilli through comparative genomics of 213 strains and associated genera.</title>
        <authorList>
            <person name="Sun Z."/>
            <person name="Harris H.M."/>
            <person name="McCann A."/>
            <person name="Guo C."/>
            <person name="Argimon S."/>
            <person name="Zhang W."/>
            <person name="Yang X."/>
            <person name="Jeffery I.B."/>
            <person name="Cooney J.C."/>
            <person name="Kagawa T.F."/>
            <person name="Liu W."/>
            <person name="Song Y."/>
            <person name="Salvetti E."/>
            <person name="Wrobel A."/>
            <person name="Rasinkangas P."/>
            <person name="Parkhill J."/>
            <person name="Rea M.C."/>
            <person name="O'Sullivan O."/>
            <person name="Ritari J."/>
            <person name="Douillard F.P."/>
            <person name="Paul Ross R."/>
            <person name="Yang R."/>
            <person name="Briner A.E."/>
            <person name="Felis G.E."/>
            <person name="de Vos W.M."/>
            <person name="Barrangou R."/>
            <person name="Klaenhammer T.R."/>
            <person name="Caufield P.W."/>
            <person name="Cui Y."/>
            <person name="Zhang H."/>
            <person name="O'Toole P.W."/>
        </authorList>
    </citation>
    <scope>NUCLEOTIDE SEQUENCE [LARGE SCALE GENOMIC DNA]</scope>
    <source>
        <strain evidence="6 7">DSM 20405</strain>
    </source>
</reference>
<organism evidence="6 7">
    <name type="scientific">Kandleria vitulina DSM 20405</name>
    <dbReference type="NCBI Taxonomy" id="1410657"/>
    <lineage>
        <taxon>Bacteria</taxon>
        <taxon>Bacillati</taxon>
        <taxon>Bacillota</taxon>
        <taxon>Erysipelotrichia</taxon>
        <taxon>Erysipelotrichales</taxon>
        <taxon>Coprobacillaceae</taxon>
        <taxon>Kandleria</taxon>
    </lineage>
</organism>
<gene>
    <name evidence="6" type="ORF">IV49_GL001233</name>
</gene>
<feature type="transmembrane region" description="Helical" evidence="5">
    <location>
        <begin position="6"/>
        <end position="23"/>
    </location>
</feature>
<evidence type="ECO:0000256" key="4">
    <source>
        <dbReference type="ARBA" id="ARBA00023136"/>
    </source>
</evidence>
<comment type="caution">
    <text evidence="6">The sequence shown here is derived from an EMBL/GenBank/DDBJ whole genome shotgun (WGS) entry which is preliminary data.</text>
</comment>
<evidence type="ECO:0000256" key="1">
    <source>
        <dbReference type="ARBA" id="ARBA00004141"/>
    </source>
</evidence>
<evidence type="ECO:0000313" key="7">
    <source>
        <dbReference type="Proteomes" id="UP000051841"/>
    </source>
</evidence>
<comment type="subcellular location">
    <subcellularLocation>
        <location evidence="1">Membrane</location>
        <topology evidence="1">Multi-pass membrane protein</topology>
    </subcellularLocation>
</comment>
<keyword evidence="2 5" id="KW-0812">Transmembrane</keyword>
<name>A0A0R2HDQ0_9FIRM</name>
<keyword evidence="7" id="KW-1185">Reference proteome</keyword>
<dbReference type="GO" id="GO:0016020">
    <property type="term" value="C:membrane"/>
    <property type="evidence" value="ECO:0007669"/>
    <property type="project" value="UniProtKB-SubCell"/>
</dbReference>
<accession>A0A0R2HDQ0</accession>
<evidence type="ECO:0000256" key="5">
    <source>
        <dbReference type="SAM" id="Phobius"/>
    </source>
</evidence>
<dbReference type="Proteomes" id="UP000051841">
    <property type="component" value="Unassembled WGS sequence"/>
</dbReference>
<dbReference type="EMBL" id="JQBL01000003">
    <property type="protein sequence ID" value="KRN51153.1"/>
    <property type="molecule type" value="Genomic_DNA"/>
</dbReference>
<dbReference type="PATRIC" id="fig|1410657.5.peg.1274"/>